<dbReference type="GO" id="GO:0060261">
    <property type="term" value="P:positive regulation of transcription initiation by RNA polymerase II"/>
    <property type="evidence" value="ECO:0007669"/>
    <property type="project" value="InterPro"/>
</dbReference>
<evidence type="ECO:0000256" key="7">
    <source>
        <dbReference type="SAM" id="MobiDB-lite"/>
    </source>
</evidence>
<organism evidence="9 10">
    <name type="scientific">Kalanchoe fedtschenkoi</name>
    <name type="common">Lavender scallops</name>
    <name type="synonym">South American air plant</name>
    <dbReference type="NCBI Taxonomy" id="63787"/>
    <lineage>
        <taxon>Eukaryota</taxon>
        <taxon>Viridiplantae</taxon>
        <taxon>Streptophyta</taxon>
        <taxon>Embryophyta</taxon>
        <taxon>Tracheophyta</taxon>
        <taxon>Spermatophyta</taxon>
        <taxon>Magnoliopsida</taxon>
        <taxon>eudicotyledons</taxon>
        <taxon>Gunneridae</taxon>
        <taxon>Pentapetalae</taxon>
        <taxon>Saxifragales</taxon>
        <taxon>Crassulaceae</taxon>
        <taxon>Kalanchoe</taxon>
    </lineage>
</organism>
<dbReference type="GO" id="GO:0005634">
    <property type="term" value="C:nucleus"/>
    <property type="evidence" value="ECO:0007669"/>
    <property type="project" value="UniProtKB-SubCell"/>
</dbReference>
<keyword evidence="4" id="KW-0238">DNA-binding</keyword>
<evidence type="ECO:0000313" key="9">
    <source>
        <dbReference type="EnsemblPlants" id="Kaladp0048s0126.1.v1.1"/>
    </source>
</evidence>
<dbReference type="EnsemblPlants" id="Kaladp0048s0126.1.v1.1">
    <property type="protein sequence ID" value="Kaladp0048s0126.1.v1.1"/>
    <property type="gene ID" value="Kaladp0048s0126.v1.1"/>
</dbReference>
<evidence type="ECO:0000313" key="10">
    <source>
        <dbReference type="Proteomes" id="UP000594263"/>
    </source>
</evidence>
<dbReference type="Proteomes" id="UP000594263">
    <property type="component" value="Unplaced"/>
</dbReference>
<evidence type="ECO:0000256" key="2">
    <source>
        <dbReference type="ARBA" id="ARBA00009001"/>
    </source>
</evidence>
<keyword evidence="10" id="KW-1185">Reference proteome</keyword>
<sequence length="102" mass="11759">MSRWGKRKEKFGGDSEAKAYPNKVAKTEDSDDSENIVVCELSGKRRVSVRSWQGKIWVDIRDFYEKDGKVLPGKKGITLNMDQWNILRDHIEEIDEAVSEKS</sequence>
<comment type="subcellular location">
    <subcellularLocation>
        <location evidence="1">Nucleus</location>
    </subcellularLocation>
</comment>
<evidence type="ECO:0000259" key="8">
    <source>
        <dbReference type="Pfam" id="PF02229"/>
    </source>
</evidence>
<keyword evidence="6" id="KW-0539">Nucleus</keyword>
<accession>A0A7N0TX74</accession>
<dbReference type="GO" id="GO:0003713">
    <property type="term" value="F:transcription coactivator activity"/>
    <property type="evidence" value="ECO:0007669"/>
    <property type="project" value="InterPro"/>
</dbReference>
<dbReference type="SUPFAM" id="SSF54447">
    <property type="entry name" value="ssDNA-binding transcriptional regulator domain"/>
    <property type="match status" value="1"/>
</dbReference>
<proteinExistence type="inferred from homology"/>
<dbReference type="Gene3D" id="2.30.31.10">
    <property type="entry name" value="Transcriptional Coactivator Pc4, Chain A"/>
    <property type="match status" value="1"/>
</dbReference>
<dbReference type="Gramene" id="Kaladp0048s0126.1.v1.1">
    <property type="protein sequence ID" value="Kaladp0048s0126.1.v1.1"/>
    <property type="gene ID" value="Kaladp0048s0126.v1.1"/>
</dbReference>
<dbReference type="AlphaFoldDB" id="A0A7N0TX74"/>
<evidence type="ECO:0000256" key="6">
    <source>
        <dbReference type="ARBA" id="ARBA00023242"/>
    </source>
</evidence>
<dbReference type="GO" id="GO:0003677">
    <property type="term" value="F:DNA binding"/>
    <property type="evidence" value="ECO:0007669"/>
    <property type="project" value="UniProtKB-KW"/>
</dbReference>
<dbReference type="InterPro" id="IPR003173">
    <property type="entry name" value="PC4_C"/>
</dbReference>
<keyword evidence="3" id="KW-0805">Transcription regulation</keyword>
<name>A0A7N0TX74_KALFE</name>
<evidence type="ECO:0000256" key="4">
    <source>
        <dbReference type="ARBA" id="ARBA00023125"/>
    </source>
</evidence>
<dbReference type="OMA" id="TMDQWNV"/>
<dbReference type="FunFam" id="2.30.31.10:FF:000005">
    <property type="entry name" value="Putative transcriptional co-activator"/>
    <property type="match status" value="1"/>
</dbReference>
<feature type="domain" description="Transcriptional coactivator p15 (PC4) C-terminal" evidence="8">
    <location>
        <begin position="39"/>
        <end position="90"/>
    </location>
</feature>
<evidence type="ECO:0000256" key="1">
    <source>
        <dbReference type="ARBA" id="ARBA00004123"/>
    </source>
</evidence>
<reference evidence="9" key="1">
    <citation type="submission" date="2021-01" db="UniProtKB">
        <authorList>
            <consortium name="EnsemblPlants"/>
        </authorList>
    </citation>
    <scope>IDENTIFICATION</scope>
</reference>
<dbReference type="Pfam" id="PF02229">
    <property type="entry name" value="PC4"/>
    <property type="match status" value="1"/>
</dbReference>
<dbReference type="PANTHER" id="PTHR13215">
    <property type="entry name" value="RNA POLYMERASE II TRANSCRIPTIONAL COACTIVATOR"/>
    <property type="match status" value="1"/>
</dbReference>
<dbReference type="InterPro" id="IPR045125">
    <property type="entry name" value="Sub1/Tcp4-like"/>
</dbReference>
<dbReference type="InterPro" id="IPR009044">
    <property type="entry name" value="ssDNA-bd_transcriptional_reg"/>
</dbReference>
<comment type="similarity">
    <text evidence="2">Belongs to the transcriptional coactivator PC4 family.</text>
</comment>
<evidence type="ECO:0000256" key="5">
    <source>
        <dbReference type="ARBA" id="ARBA00023163"/>
    </source>
</evidence>
<protein>
    <recommendedName>
        <fullName evidence="8">Transcriptional coactivator p15 (PC4) C-terminal domain-containing protein</fullName>
    </recommendedName>
</protein>
<feature type="region of interest" description="Disordered" evidence="7">
    <location>
        <begin position="1"/>
        <end position="33"/>
    </location>
</feature>
<keyword evidence="5" id="KW-0804">Transcription</keyword>
<evidence type="ECO:0000256" key="3">
    <source>
        <dbReference type="ARBA" id="ARBA00023015"/>
    </source>
</evidence>